<evidence type="ECO:0000256" key="8">
    <source>
        <dbReference type="ARBA" id="ARBA00022833"/>
    </source>
</evidence>
<dbReference type="InterPro" id="IPR013083">
    <property type="entry name" value="Znf_RING/FYVE/PHD"/>
</dbReference>
<evidence type="ECO:0000259" key="14">
    <source>
        <dbReference type="PROSITE" id="PS50089"/>
    </source>
</evidence>
<comment type="pathway">
    <text evidence="2">Protein modification; protein ubiquitination.</text>
</comment>
<dbReference type="GO" id="GO:0016020">
    <property type="term" value="C:membrane"/>
    <property type="evidence" value="ECO:0007669"/>
    <property type="project" value="UniProtKB-SubCell"/>
</dbReference>
<evidence type="ECO:0000256" key="7">
    <source>
        <dbReference type="ARBA" id="ARBA00022786"/>
    </source>
</evidence>
<organism evidence="15 16">
    <name type="scientific">Ceratopteris richardii</name>
    <name type="common">Triangle waterfern</name>
    <dbReference type="NCBI Taxonomy" id="49495"/>
    <lineage>
        <taxon>Eukaryota</taxon>
        <taxon>Viridiplantae</taxon>
        <taxon>Streptophyta</taxon>
        <taxon>Embryophyta</taxon>
        <taxon>Tracheophyta</taxon>
        <taxon>Polypodiopsida</taxon>
        <taxon>Polypodiidae</taxon>
        <taxon>Polypodiales</taxon>
        <taxon>Pteridineae</taxon>
        <taxon>Pteridaceae</taxon>
        <taxon>Parkerioideae</taxon>
        <taxon>Ceratopteris</taxon>
    </lineage>
</organism>
<comment type="caution">
    <text evidence="15">The sequence shown here is derived from an EMBL/GenBank/DDBJ whole genome shotgun (WGS) entry which is preliminary data.</text>
</comment>
<name>A0A8T2SFA6_CERRI</name>
<evidence type="ECO:0000256" key="11">
    <source>
        <dbReference type="ARBA" id="ARBA00024209"/>
    </source>
</evidence>
<dbReference type="EMBL" id="CM035425">
    <property type="protein sequence ID" value="KAH7331057.1"/>
    <property type="molecule type" value="Genomic_DNA"/>
</dbReference>
<keyword evidence="6 12" id="KW-0863">Zinc-finger</keyword>
<dbReference type="Gene3D" id="3.30.40.10">
    <property type="entry name" value="Zinc/RING finger domain, C3HC4 (zinc finger)"/>
    <property type="match status" value="1"/>
</dbReference>
<proteinExistence type="inferred from homology"/>
<evidence type="ECO:0000256" key="5">
    <source>
        <dbReference type="ARBA" id="ARBA00022723"/>
    </source>
</evidence>
<keyword evidence="3" id="KW-0808">Transferase</keyword>
<keyword evidence="7" id="KW-0833">Ubl conjugation pathway</keyword>
<evidence type="ECO:0000256" key="13">
    <source>
        <dbReference type="SAM" id="Phobius"/>
    </source>
</evidence>
<sequence>MDGEVRRVSLGYGILILIVCVMFLLSVCAGKLFGWIRQRASRMLAKRRWQAQCLENRKIGSRNQFSAKLSSMTTEKLEDEGIWCKWVQPSAMERPLLNFTMPAATAMAVTVKEEEEEECCICMETMMVEGGSGEQELRLLPMCGHVFHGVCLDAWLPAHSSCPLCRTTFSSSFPLTLPSAV</sequence>
<keyword evidence="10 13" id="KW-0472">Membrane</keyword>
<keyword evidence="8" id="KW-0862">Zinc</keyword>
<dbReference type="PANTHER" id="PTHR45768">
    <property type="entry name" value="E3 UBIQUITIN-PROTEIN LIGASE RNF13-LIKE"/>
    <property type="match status" value="1"/>
</dbReference>
<keyword evidence="9 13" id="KW-1133">Transmembrane helix</keyword>
<dbReference type="SMART" id="SM00184">
    <property type="entry name" value="RING"/>
    <property type="match status" value="1"/>
</dbReference>
<comment type="subcellular location">
    <subcellularLocation>
        <location evidence="1">Membrane</location>
        <topology evidence="1">Single-pass membrane protein</topology>
    </subcellularLocation>
</comment>
<feature type="domain" description="RING-type" evidence="14">
    <location>
        <begin position="119"/>
        <end position="166"/>
    </location>
</feature>
<gene>
    <name evidence="15" type="ORF">KP509_20G013600</name>
</gene>
<evidence type="ECO:0000256" key="10">
    <source>
        <dbReference type="ARBA" id="ARBA00023136"/>
    </source>
</evidence>
<dbReference type="InterPro" id="IPR001841">
    <property type="entry name" value="Znf_RING"/>
</dbReference>
<keyword evidence="4 13" id="KW-0812">Transmembrane</keyword>
<accession>A0A8T2SFA6</accession>
<evidence type="ECO:0000256" key="12">
    <source>
        <dbReference type="PROSITE-ProRule" id="PRU00175"/>
    </source>
</evidence>
<reference evidence="15" key="1">
    <citation type="submission" date="2021-08" db="EMBL/GenBank/DDBJ databases">
        <title>WGS assembly of Ceratopteris richardii.</title>
        <authorList>
            <person name="Marchant D.B."/>
            <person name="Chen G."/>
            <person name="Jenkins J."/>
            <person name="Shu S."/>
            <person name="Leebens-Mack J."/>
            <person name="Grimwood J."/>
            <person name="Schmutz J."/>
            <person name="Soltis P."/>
            <person name="Soltis D."/>
            <person name="Chen Z.-H."/>
        </authorList>
    </citation>
    <scope>NUCLEOTIDE SEQUENCE</scope>
    <source>
        <strain evidence="15">Whitten #5841</strain>
        <tissue evidence="15">Leaf</tissue>
    </source>
</reference>
<evidence type="ECO:0000256" key="3">
    <source>
        <dbReference type="ARBA" id="ARBA00022679"/>
    </source>
</evidence>
<evidence type="ECO:0000256" key="6">
    <source>
        <dbReference type="ARBA" id="ARBA00022771"/>
    </source>
</evidence>
<feature type="transmembrane region" description="Helical" evidence="13">
    <location>
        <begin position="12"/>
        <end position="36"/>
    </location>
</feature>
<evidence type="ECO:0000256" key="1">
    <source>
        <dbReference type="ARBA" id="ARBA00004167"/>
    </source>
</evidence>
<evidence type="ECO:0000313" key="15">
    <source>
        <dbReference type="EMBL" id="KAH7331057.1"/>
    </source>
</evidence>
<dbReference type="PANTHER" id="PTHR45768:SF18">
    <property type="entry name" value="RING-H2 FINGER PROTEIN ATL47-RELATED"/>
    <property type="match status" value="1"/>
</dbReference>
<dbReference type="GO" id="GO:0008270">
    <property type="term" value="F:zinc ion binding"/>
    <property type="evidence" value="ECO:0007669"/>
    <property type="project" value="UniProtKB-KW"/>
</dbReference>
<dbReference type="OrthoDB" id="8062037at2759"/>
<comment type="similarity">
    <text evidence="11">Belongs to the RING-type zinc finger family. ATL subfamily.</text>
</comment>
<evidence type="ECO:0000313" key="16">
    <source>
        <dbReference type="Proteomes" id="UP000825935"/>
    </source>
</evidence>
<evidence type="ECO:0000256" key="4">
    <source>
        <dbReference type="ARBA" id="ARBA00022692"/>
    </source>
</evidence>
<dbReference type="Proteomes" id="UP000825935">
    <property type="component" value="Chromosome 20"/>
</dbReference>
<evidence type="ECO:0000256" key="2">
    <source>
        <dbReference type="ARBA" id="ARBA00004906"/>
    </source>
</evidence>
<dbReference type="AlphaFoldDB" id="A0A8T2SFA6"/>
<dbReference type="Pfam" id="PF13639">
    <property type="entry name" value="zf-RING_2"/>
    <property type="match status" value="1"/>
</dbReference>
<protein>
    <recommendedName>
        <fullName evidence="14">RING-type domain-containing protein</fullName>
    </recommendedName>
</protein>
<dbReference type="GO" id="GO:0016740">
    <property type="term" value="F:transferase activity"/>
    <property type="evidence" value="ECO:0007669"/>
    <property type="project" value="UniProtKB-KW"/>
</dbReference>
<dbReference type="SUPFAM" id="SSF57850">
    <property type="entry name" value="RING/U-box"/>
    <property type="match status" value="1"/>
</dbReference>
<evidence type="ECO:0000256" key="9">
    <source>
        <dbReference type="ARBA" id="ARBA00022989"/>
    </source>
</evidence>
<keyword evidence="5" id="KW-0479">Metal-binding</keyword>
<dbReference type="PROSITE" id="PS50089">
    <property type="entry name" value="ZF_RING_2"/>
    <property type="match status" value="1"/>
</dbReference>
<keyword evidence="16" id="KW-1185">Reference proteome</keyword>